<dbReference type="GO" id="GO:0005886">
    <property type="term" value="C:plasma membrane"/>
    <property type="evidence" value="ECO:0007669"/>
    <property type="project" value="UniProtKB-SubCell"/>
</dbReference>
<dbReference type="EMBL" id="CP115921">
    <property type="protein sequence ID" value="XCD18863.1"/>
    <property type="molecule type" value="Genomic_DNA"/>
</dbReference>
<keyword evidence="5 7" id="KW-1133">Transmembrane helix</keyword>
<proteinExistence type="inferred from homology"/>
<keyword evidence="6 7" id="KW-0472">Membrane</keyword>
<evidence type="ECO:0000256" key="4">
    <source>
        <dbReference type="ARBA" id="ARBA00022692"/>
    </source>
</evidence>
<feature type="transmembrane region" description="Helical" evidence="7">
    <location>
        <begin position="12"/>
        <end position="32"/>
    </location>
</feature>
<gene>
    <name evidence="8" type="ORF">PG915_19165</name>
</gene>
<evidence type="ECO:0000256" key="1">
    <source>
        <dbReference type="ARBA" id="ARBA00004651"/>
    </source>
</evidence>
<comment type="similarity">
    <text evidence="2">Belongs to the UPF0718 family.</text>
</comment>
<name>A0AAU8BQE3_9VIBR</name>
<protein>
    <submittedName>
        <fullName evidence="8">Permease</fullName>
    </submittedName>
</protein>
<dbReference type="RefSeq" id="WP_418642697.1">
    <property type="nucleotide sequence ID" value="NZ_CP115921.1"/>
</dbReference>
<evidence type="ECO:0000256" key="5">
    <source>
        <dbReference type="ARBA" id="ARBA00022989"/>
    </source>
</evidence>
<feature type="transmembrane region" description="Helical" evidence="7">
    <location>
        <begin position="77"/>
        <end position="97"/>
    </location>
</feature>
<dbReference type="InterPro" id="IPR005524">
    <property type="entry name" value="DUF318"/>
</dbReference>
<evidence type="ECO:0000256" key="6">
    <source>
        <dbReference type="ARBA" id="ARBA00023136"/>
    </source>
</evidence>
<evidence type="ECO:0000313" key="8">
    <source>
        <dbReference type="EMBL" id="XCD18863.1"/>
    </source>
</evidence>
<evidence type="ECO:0000256" key="3">
    <source>
        <dbReference type="ARBA" id="ARBA00022475"/>
    </source>
</evidence>
<keyword evidence="3" id="KW-1003">Cell membrane</keyword>
<dbReference type="PANTHER" id="PTHR42775:SF1">
    <property type="entry name" value="PERMEASE RV2963-RELATED"/>
    <property type="match status" value="1"/>
</dbReference>
<dbReference type="InterPro" id="IPR053166">
    <property type="entry name" value="UPF0718_permease"/>
</dbReference>
<accession>A0AAU8BQE3</accession>
<evidence type="ECO:0000256" key="7">
    <source>
        <dbReference type="SAM" id="Phobius"/>
    </source>
</evidence>
<keyword evidence="4 7" id="KW-0812">Transmembrane</keyword>
<dbReference type="PANTHER" id="PTHR42775">
    <property type="entry name" value="PERMEASE RV2963-RELATED"/>
    <property type="match status" value="1"/>
</dbReference>
<dbReference type="Pfam" id="PF03773">
    <property type="entry name" value="ArsP_1"/>
    <property type="match status" value="1"/>
</dbReference>
<evidence type="ECO:0000256" key="2">
    <source>
        <dbReference type="ARBA" id="ARBA00006386"/>
    </source>
</evidence>
<dbReference type="AlphaFoldDB" id="A0AAU8BQE3"/>
<reference evidence="8" key="1">
    <citation type="submission" date="2023-01" db="EMBL/GenBank/DDBJ databases">
        <title>Vibrio sp. CB1-14 genome sequencing.</title>
        <authorList>
            <person name="Otstavnykh N."/>
            <person name="Isaeva M."/>
            <person name="Meleshko D."/>
        </authorList>
    </citation>
    <scope>NUCLEOTIDE SEQUENCE</scope>
    <source>
        <strain evidence="8">CB1-14</strain>
    </source>
</reference>
<sequence>MLDVFTRLADWLAYSLLGLSPSTSVGIGVHFFIEDTSKILVLLVVLIYVISLIRAALSTEKVGDYLQGKHRGVGYGLGGMFGAVTPFCSCSSIPLFMGSVSARIPYWYHYRFSDHLTAYQ</sequence>
<organism evidence="8">
    <name type="scientific">Vibrio chaetopteri</name>
    <dbReference type="NCBI Taxonomy" id="3016528"/>
    <lineage>
        <taxon>Bacteria</taxon>
        <taxon>Pseudomonadati</taxon>
        <taxon>Pseudomonadota</taxon>
        <taxon>Gammaproteobacteria</taxon>
        <taxon>Vibrionales</taxon>
        <taxon>Vibrionaceae</taxon>
        <taxon>Vibrio</taxon>
    </lineage>
</organism>
<comment type="subcellular location">
    <subcellularLocation>
        <location evidence="1">Cell membrane</location>
        <topology evidence="1">Multi-pass membrane protein</topology>
    </subcellularLocation>
</comment>
<feature type="transmembrane region" description="Helical" evidence="7">
    <location>
        <begin position="39"/>
        <end position="57"/>
    </location>
</feature>